<organism evidence="2 3">
    <name type="scientific">Phyllosticta paracitricarpa</name>
    <dbReference type="NCBI Taxonomy" id="2016321"/>
    <lineage>
        <taxon>Eukaryota</taxon>
        <taxon>Fungi</taxon>
        <taxon>Dikarya</taxon>
        <taxon>Ascomycota</taxon>
        <taxon>Pezizomycotina</taxon>
        <taxon>Dothideomycetes</taxon>
        <taxon>Dothideomycetes incertae sedis</taxon>
        <taxon>Botryosphaeriales</taxon>
        <taxon>Phyllostictaceae</taxon>
        <taxon>Phyllosticta</taxon>
    </lineage>
</organism>
<proteinExistence type="predicted"/>
<keyword evidence="3" id="KW-1185">Reference proteome</keyword>
<protein>
    <submittedName>
        <fullName evidence="2">Uncharacterized protein</fullName>
    </submittedName>
</protein>
<name>A0ABR1NI33_9PEZI</name>
<feature type="compositionally biased region" description="Low complexity" evidence="1">
    <location>
        <begin position="102"/>
        <end position="115"/>
    </location>
</feature>
<feature type="compositionally biased region" description="Basic residues" evidence="1">
    <location>
        <begin position="76"/>
        <end position="96"/>
    </location>
</feature>
<dbReference type="Proteomes" id="UP001367316">
    <property type="component" value="Unassembled WGS sequence"/>
</dbReference>
<accession>A0ABR1NI33</accession>
<evidence type="ECO:0000313" key="3">
    <source>
        <dbReference type="Proteomes" id="UP001367316"/>
    </source>
</evidence>
<reference evidence="2 3" key="1">
    <citation type="submission" date="2024-04" db="EMBL/GenBank/DDBJ databases">
        <title>Phyllosticta paracitricarpa is synonymous to the EU quarantine fungus P. citricarpa based on phylogenomic analyses.</title>
        <authorList>
            <consortium name="Lawrence Berkeley National Laboratory"/>
            <person name="Van ingen-buijs V.A."/>
            <person name="Van westerhoven A.C."/>
            <person name="Haridas S."/>
            <person name="Skiadas P."/>
            <person name="Martin F."/>
            <person name="Groenewald J.Z."/>
            <person name="Crous P.W."/>
            <person name="Seidl M.F."/>
        </authorList>
    </citation>
    <scope>NUCLEOTIDE SEQUENCE [LARGE SCALE GENOMIC DNA]</scope>
    <source>
        <strain evidence="2 3">CBS 141358</strain>
    </source>
</reference>
<evidence type="ECO:0000256" key="1">
    <source>
        <dbReference type="SAM" id="MobiDB-lite"/>
    </source>
</evidence>
<evidence type="ECO:0000313" key="2">
    <source>
        <dbReference type="EMBL" id="KAK7614805.1"/>
    </source>
</evidence>
<gene>
    <name evidence="2" type="ORF">JOL62DRAFT_235194</name>
</gene>
<comment type="caution">
    <text evidence="2">The sequence shown here is derived from an EMBL/GenBank/DDBJ whole genome shotgun (WGS) entry which is preliminary data.</text>
</comment>
<feature type="region of interest" description="Disordered" evidence="1">
    <location>
        <begin position="59"/>
        <end position="116"/>
    </location>
</feature>
<sequence>MPFSGSSWSTPSAQSMVKLSQTFKKKKKKFSSIFFVFLRSSPNWCLSYPFCRSRSRSLARTPKRTASVHTYSTRPAQRHSRRRHRRHRLPKNRTQRRKVESSIRNLSPSLRSSPRTPAPTAIFPVLSCPVLSCPVLSCSFCLTHSGGYEGHGTVRTRRTRAPLGNLATYILVPSTLLIYQVQHERMYL</sequence>
<dbReference type="EMBL" id="JBBPBF010000003">
    <property type="protein sequence ID" value="KAK7614805.1"/>
    <property type="molecule type" value="Genomic_DNA"/>
</dbReference>